<sequence>MTRIAYRNDDQQPNNDEQPLSRRAYREAQRRKQEEFDRRDRERLKAEKRYAKEHSDPEYDPKQQVAVATDKTNRLKHRLDWAIVWLILGIIAVFLILFFVEF</sequence>
<keyword evidence="2" id="KW-0472">Membrane</keyword>
<evidence type="ECO:0000256" key="1">
    <source>
        <dbReference type="SAM" id="MobiDB-lite"/>
    </source>
</evidence>
<proteinExistence type="predicted"/>
<feature type="region of interest" description="Disordered" evidence="1">
    <location>
        <begin position="1"/>
        <end position="41"/>
    </location>
</feature>
<feature type="compositionally biased region" description="Basic and acidic residues" evidence="1">
    <location>
        <begin position="1"/>
        <end position="10"/>
    </location>
</feature>
<evidence type="ECO:0000313" key="4">
    <source>
        <dbReference type="Proteomes" id="UP000198374"/>
    </source>
</evidence>
<dbReference type="OrthoDB" id="2249706at2"/>
<dbReference type="EMBL" id="BCMF01000006">
    <property type="protein sequence ID" value="GAW99371.1"/>
    <property type="molecule type" value="Genomic_DNA"/>
</dbReference>
<keyword evidence="2" id="KW-0812">Transmembrane</keyword>
<keyword evidence="4" id="KW-1185">Reference proteome</keyword>
<evidence type="ECO:0000313" key="3">
    <source>
        <dbReference type="EMBL" id="GAW99371.1"/>
    </source>
</evidence>
<protein>
    <submittedName>
        <fullName evidence="3">Small membrane protein</fullName>
    </submittedName>
</protein>
<gene>
    <name evidence="3" type="ORF">IWT30_01340</name>
</gene>
<keyword evidence="2" id="KW-1133">Transmembrane helix</keyword>
<name>A0A1Z5ICM8_9LACO</name>
<dbReference type="Proteomes" id="UP000198374">
    <property type="component" value="Unassembled WGS sequence"/>
</dbReference>
<reference evidence="3 4" key="1">
    <citation type="submission" date="2015-11" db="EMBL/GenBank/DDBJ databases">
        <title>Draft genome sequences of new species of the genus Lactobacillus isolated from orchardgrass silage.</title>
        <authorList>
            <person name="Tohno M."/>
            <person name="Tanizawa Y."/>
            <person name="Arita M."/>
        </authorList>
    </citation>
    <scope>NUCLEOTIDE SEQUENCE [LARGE SCALE GENOMIC DNA]</scope>
    <source>
        <strain evidence="3 4">IWT30</strain>
    </source>
</reference>
<dbReference type="AlphaFoldDB" id="A0A1Z5ICM8"/>
<feature type="compositionally biased region" description="Basic and acidic residues" evidence="1">
    <location>
        <begin position="24"/>
        <end position="41"/>
    </location>
</feature>
<accession>A0A1Z5ICM8</accession>
<comment type="caution">
    <text evidence="3">The sequence shown here is derived from an EMBL/GenBank/DDBJ whole genome shotgun (WGS) entry which is preliminary data.</text>
</comment>
<dbReference type="RefSeq" id="WP_089109169.1">
    <property type="nucleotide sequence ID" value="NZ_BCMF01000006.1"/>
</dbReference>
<evidence type="ECO:0000256" key="2">
    <source>
        <dbReference type="SAM" id="Phobius"/>
    </source>
</evidence>
<feature type="transmembrane region" description="Helical" evidence="2">
    <location>
        <begin position="81"/>
        <end position="100"/>
    </location>
</feature>
<organism evidence="3 4">
    <name type="scientific">Secundilactobacillus mixtipabuli</name>
    <dbReference type="NCBI Taxonomy" id="1435342"/>
    <lineage>
        <taxon>Bacteria</taxon>
        <taxon>Bacillati</taxon>
        <taxon>Bacillota</taxon>
        <taxon>Bacilli</taxon>
        <taxon>Lactobacillales</taxon>
        <taxon>Lactobacillaceae</taxon>
        <taxon>Secundilactobacillus</taxon>
    </lineage>
</organism>